<protein>
    <recommendedName>
        <fullName evidence="1">JmjC domain-containing protein</fullName>
    </recommendedName>
</protein>
<organism evidence="2 3">
    <name type="scientific">Plasmodiophora brassicae</name>
    <name type="common">Clubroot disease agent</name>
    <dbReference type="NCBI Taxonomy" id="37360"/>
    <lineage>
        <taxon>Eukaryota</taxon>
        <taxon>Sar</taxon>
        <taxon>Rhizaria</taxon>
        <taxon>Endomyxa</taxon>
        <taxon>Phytomyxea</taxon>
        <taxon>Plasmodiophorida</taxon>
        <taxon>Plasmodiophoridae</taxon>
        <taxon>Plasmodiophora</taxon>
    </lineage>
</organism>
<geneLocation type="mitochondrion" evidence="2"/>
<evidence type="ECO:0000313" key="3">
    <source>
        <dbReference type="Proteomes" id="UP000290189"/>
    </source>
</evidence>
<dbReference type="Proteomes" id="UP000290189">
    <property type="component" value="Unassembled WGS sequence"/>
</dbReference>
<reference evidence="2 3" key="1">
    <citation type="submission" date="2018-03" db="EMBL/GenBank/DDBJ databases">
        <authorList>
            <person name="Fogelqvist J."/>
        </authorList>
    </citation>
    <scope>NUCLEOTIDE SEQUENCE [LARGE SCALE GENOMIC DNA]</scope>
</reference>
<gene>
    <name evidence="2" type="ORF">PLBR_LOCUS5882</name>
</gene>
<dbReference type="PANTHER" id="PTHR12461:SF99">
    <property type="entry name" value="BIFUNCTIONAL PEPTIDASE AND (3S)-LYSYL HYDROXYLASE JMJD7"/>
    <property type="match status" value="1"/>
</dbReference>
<dbReference type="SMART" id="SM00558">
    <property type="entry name" value="JmjC"/>
    <property type="match status" value="1"/>
</dbReference>
<evidence type="ECO:0000259" key="1">
    <source>
        <dbReference type="PROSITE" id="PS51184"/>
    </source>
</evidence>
<dbReference type="InterPro" id="IPR003347">
    <property type="entry name" value="JmjC_dom"/>
</dbReference>
<feature type="domain" description="JmjC" evidence="1">
    <location>
        <begin position="139"/>
        <end position="275"/>
    </location>
</feature>
<proteinExistence type="predicted"/>
<dbReference type="Pfam" id="PF13621">
    <property type="entry name" value="Cupin_8"/>
    <property type="match status" value="2"/>
</dbReference>
<dbReference type="PROSITE" id="PS51184">
    <property type="entry name" value="JMJC"/>
    <property type="match status" value="1"/>
</dbReference>
<dbReference type="PANTHER" id="PTHR12461">
    <property type="entry name" value="HYPOXIA-INDUCIBLE FACTOR 1 ALPHA INHIBITOR-RELATED"/>
    <property type="match status" value="1"/>
</dbReference>
<name>A0A3P3YER2_PLABS</name>
<dbReference type="AlphaFoldDB" id="A0A3P3YER2"/>
<dbReference type="InterPro" id="IPR041667">
    <property type="entry name" value="Cupin_8"/>
</dbReference>
<dbReference type="SUPFAM" id="SSF51197">
    <property type="entry name" value="Clavaminate synthase-like"/>
    <property type="match status" value="1"/>
</dbReference>
<accession>A0A3P3YER2</accession>
<dbReference type="InterPro" id="IPR014710">
    <property type="entry name" value="RmlC-like_jellyroll"/>
</dbReference>
<dbReference type="EMBL" id="OVEO01000010">
    <property type="protein sequence ID" value="SPQ98667.1"/>
    <property type="molecule type" value="Genomic_DNA"/>
</dbReference>
<sequence length="282" mass="32193">MPDDVDDGRLLQSWIAMAKEARELWIPRRVPTVDTRDLTPLAFQRKFVGPNTPVLIRGGCRHWPAFDRWTNSYLLERMGSSQLTVALTPDGHGDCPVGGRFVLPHEERMDLAAFFETLRDPSGNAVPYIQKQCNSLDEEFGQLRDDIAELEIGKTVFEHLDATNLWIGDERAVSATHSDPYENLYCVVAGSFSIIKRPGTVPWISVDPSDRRQFPLYEYASPLEVEVQAGDVLYLPALWYHRVSQSADLEGRTIAVNFWYDMQFDSRYTWMRFQESLVANGC</sequence>
<dbReference type="Gene3D" id="2.60.120.10">
    <property type="entry name" value="Jelly Rolls"/>
    <property type="match status" value="1"/>
</dbReference>
<evidence type="ECO:0000313" key="2">
    <source>
        <dbReference type="EMBL" id="SPQ98667.1"/>
    </source>
</evidence>
<keyword evidence="2" id="KW-0496">Mitochondrion</keyword>